<proteinExistence type="predicted"/>
<keyword evidence="2" id="KW-1185">Reference proteome</keyword>
<dbReference type="EMBL" id="JAGGJV010000009">
    <property type="protein sequence ID" value="MBP1861246.1"/>
    <property type="molecule type" value="Genomic_DNA"/>
</dbReference>
<comment type="caution">
    <text evidence="1">The sequence shown here is derived from an EMBL/GenBank/DDBJ whole genome shotgun (WGS) entry which is preliminary data.</text>
</comment>
<accession>A0ABS4ETX2</accession>
<evidence type="ECO:0000313" key="2">
    <source>
        <dbReference type="Proteomes" id="UP000823786"/>
    </source>
</evidence>
<gene>
    <name evidence="1" type="ORF">J2Z75_004774</name>
</gene>
<sequence length="44" mass="5132">MNSLNLADVMAMTAGKRDAKKRFLSMEQIFSRRIMQPDELLKVF</sequence>
<protein>
    <submittedName>
        <fullName evidence="1">Uncharacterized protein</fullName>
    </submittedName>
</protein>
<organism evidence="1 2">
    <name type="scientific">Rhizobium herbae</name>
    <dbReference type="NCBI Taxonomy" id="508661"/>
    <lineage>
        <taxon>Bacteria</taxon>
        <taxon>Pseudomonadati</taxon>
        <taxon>Pseudomonadota</taxon>
        <taxon>Alphaproteobacteria</taxon>
        <taxon>Hyphomicrobiales</taxon>
        <taxon>Rhizobiaceae</taxon>
        <taxon>Rhizobium/Agrobacterium group</taxon>
        <taxon>Rhizobium</taxon>
    </lineage>
</organism>
<evidence type="ECO:0000313" key="1">
    <source>
        <dbReference type="EMBL" id="MBP1861246.1"/>
    </source>
</evidence>
<reference evidence="1 2" key="1">
    <citation type="submission" date="2021-03" db="EMBL/GenBank/DDBJ databases">
        <title>Genomic Encyclopedia of Type Strains, Phase IV (KMG-IV): sequencing the most valuable type-strain genomes for metagenomic binning, comparative biology and taxonomic classification.</title>
        <authorList>
            <person name="Goeker M."/>
        </authorList>
    </citation>
    <scope>NUCLEOTIDE SEQUENCE [LARGE SCALE GENOMIC DNA]</scope>
    <source>
        <strain evidence="1 2">DSM 26427</strain>
    </source>
</reference>
<dbReference type="Proteomes" id="UP000823786">
    <property type="component" value="Unassembled WGS sequence"/>
</dbReference>
<name>A0ABS4ETX2_9HYPH</name>